<organism evidence="3 4">
    <name type="scientific">Pararge aegeria aegeria</name>
    <dbReference type="NCBI Taxonomy" id="348720"/>
    <lineage>
        <taxon>Eukaryota</taxon>
        <taxon>Metazoa</taxon>
        <taxon>Ecdysozoa</taxon>
        <taxon>Arthropoda</taxon>
        <taxon>Hexapoda</taxon>
        <taxon>Insecta</taxon>
        <taxon>Pterygota</taxon>
        <taxon>Neoptera</taxon>
        <taxon>Endopterygota</taxon>
        <taxon>Lepidoptera</taxon>
        <taxon>Glossata</taxon>
        <taxon>Ditrysia</taxon>
        <taxon>Papilionoidea</taxon>
        <taxon>Nymphalidae</taxon>
        <taxon>Satyrinae</taxon>
        <taxon>Satyrini</taxon>
        <taxon>Parargina</taxon>
        <taxon>Pararge</taxon>
    </lineage>
</organism>
<keyword evidence="2" id="KW-0472">Membrane</keyword>
<evidence type="ECO:0000256" key="1">
    <source>
        <dbReference type="SAM" id="MobiDB-lite"/>
    </source>
</evidence>
<keyword evidence="4" id="KW-1185">Reference proteome</keyword>
<dbReference type="AlphaFoldDB" id="A0A8S4R107"/>
<evidence type="ECO:0000313" key="4">
    <source>
        <dbReference type="Proteomes" id="UP000838756"/>
    </source>
</evidence>
<dbReference type="EMBL" id="CAKXAJ010020627">
    <property type="protein sequence ID" value="CAH2223846.1"/>
    <property type="molecule type" value="Genomic_DNA"/>
</dbReference>
<gene>
    <name evidence="3" type="primary">jg23847</name>
    <name evidence="3" type="ORF">PAEG_LOCUS6833</name>
</gene>
<dbReference type="Proteomes" id="UP000838756">
    <property type="component" value="Unassembled WGS sequence"/>
</dbReference>
<reference evidence="3" key="1">
    <citation type="submission" date="2022-03" db="EMBL/GenBank/DDBJ databases">
        <authorList>
            <person name="Lindestad O."/>
        </authorList>
    </citation>
    <scope>NUCLEOTIDE SEQUENCE</scope>
</reference>
<proteinExistence type="predicted"/>
<feature type="transmembrane region" description="Helical" evidence="2">
    <location>
        <begin position="43"/>
        <end position="65"/>
    </location>
</feature>
<evidence type="ECO:0000313" key="3">
    <source>
        <dbReference type="EMBL" id="CAH2223846.1"/>
    </source>
</evidence>
<accession>A0A8S4R107</accession>
<comment type="caution">
    <text evidence="3">The sequence shown here is derived from an EMBL/GenBank/DDBJ whole genome shotgun (WGS) entry which is preliminary data.</text>
</comment>
<keyword evidence="2" id="KW-0812">Transmembrane</keyword>
<evidence type="ECO:0000256" key="2">
    <source>
        <dbReference type="SAM" id="Phobius"/>
    </source>
</evidence>
<name>A0A8S4R107_9NEOP</name>
<protein>
    <submittedName>
        <fullName evidence="3">Jg23847 protein</fullName>
    </submittedName>
</protein>
<keyword evidence="2" id="KW-1133">Transmembrane helix</keyword>
<feature type="region of interest" description="Disordered" evidence="1">
    <location>
        <begin position="1"/>
        <end position="29"/>
    </location>
</feature>
<sequence>MGELEEKISRTRGSSSTKKKGTSRSQGKLKGFSISNLNSANTALIGLAVVLVLGLWYGYKSGWICDRLCRWRRRRARRRSC</sequence>